<keyword evidence="9" id="KW-1185">Reference proteome</keyword>
<accession>A0A9J6QV91</accession>
<sequence>MNTFNEEEFQGLLNCIQDGVFITDGIGTVVACNDASLSFCYSKRENLIGKNMRDLVEEGFFDDSVALKVIERNSTVTEMQKSLTDKLDLLVTGTPFYKDGKISYVVITERDVTELGKLERKLNQLKEITEKDLYYQASMPNIKSELVFESPVMLDLISMVARISASDATVLIQGESGTGKSLIAKFIYQNSLRKDKPFVELNCGAIPENLLESELFGYEKGAFTGANNKGKIGLFEIANGGTIFLDEISTIPPHLQVKILRVLQEKEIMRVGGTKYIPIDIRIISATNSNLEDLVKSGEFRKDLFYRLNVCSFTMPSLKDRKEDIAPLCEFFLEKFNAKYRCNKILSSSAKKILHCYNWPGNIRELENIMERIVIINNADIISGESISTLFPMSNLESANHNNPTVIDLKSEMDNFEKNIILSKMKYCKTITDLAVSLSIDKSTATRKLQKHKIKL</sequence>
<dbReference type="Pfam" id="PF25601">
    <property type="entry name" value="AAA_lid_14"/>
    <property type="match status" value="1"/>
</dbReference>
<dbReference type="InterPro" id="IPR058031">
    <property type="entry name" value="AAA_lid_NorR"/>
</dbReference>
<keyword evidence="2" id="KW-0067">ATP-binding</keyword>
<dbReference type="GO" id="GO:0006355">
    <property type="term" value="P:regulation of DNA-templated transcription"/>
    <property type="evidence" value="ECO:0007669"/>
    <property type="project" value="InterPro"/>
</dbReference>
<dbReference type="PROSITE" id="PS00688">
    <property type="entry name" value="SIGMA54_INTERACT_3"/>
    <property type="match status" value="1"/>
</dbReference>
<feature type="domain" description="PAS" evidence="7">
    <location>
        <begin position="5"/>
        <end position="58"/>
    </location>
</feature>
<dbReference type="EMBL" id="JAOSHN010000004">
    <property type="protein sequence ID" value="MCU7379031.1"/>
    <property type="molecule type" value="Genomic_DNA"/>
</dbReference>
<dbReference type="PROSITE" id="PS00675">
    <property type="entry name" value="SIGMA54_INTERACT_1"/>
    <property type="match status" value="1"/>
</dbReference>
<dbReference type="AlphaFoldDB" id="A0A9J6QV91"/>
<evidence type="ECO:0000313" key="9">
    <source>
        <dbReference type="Proteomes" id="UP001065549"/>
    </source>
</evidence>
<organism evidence="8 9">
    <name type="scientific">Hominibacterium faecale</name>
    <dbReference type="NCBI Taxonomy" id="2839743"/>
    <lineage>
        <taxon>Bacteria</taxon>
        <taxon>Bacillati</taxon>
        <taxon>Bacillota</taxon>
        <taxon>Clostridia</taxon>
        <taxon>Peptostreptococcales</taxon>
        <taxon>Anaerovoracaceae</taxon>
        <taxon>Hominibacterium</taxon>
    </lineage>
</organism>
<name>A0A9J6QV91_9FIRM</name>
<gene>
    <name evidence="8" type="ORF">OBO34_11790</name>
</gene>
<dbReference type="Gene3D" id="3.30.450.20">
    <property type="entry name" value="PAS domain"/>
    <property type="match status" value="1"/>
</dbReference>
<dbReference type="Pfam" id="PF00158">
    <property type="entry name" value="Sigma54_activat"/>
    <property type="match status" value="1"/>
</dbReference>
<evidence type="ECO:0000313" key="8">
    <source>
        <dbReference type="EMBL" id="MCU7379031.1"/>
    </source>
</evidence>
<keyword evidence="3" id="KW-0805">Transcription regulation</keyword>
<dbReference type="InterPro" id="IPR002078">
    <property type="entry name" value="Sigma_54_int"/>
</dbReference>
<dbReference type="PROSITE" id="PS50045">
    <property type="entry name" value="SIGMA54_INTERACT_4"/>
    <property type="match status" value="1"/>
</dbReference>
<proteinExistence type="predicted"/>
<evidence type="ECO:0000256" key="3">
    <source>
        <dbReference type="ARBA" id="ARBA00023015"/>
    </source>
</evidence>
<dbReference type="CDD" id="cd00009">
    <property type="entry name" value="AAA"/>
    <property type="match status" value="1"/>
</dbReference>
<dbReference type="InterPro" id="IPR009057">
    <property type="entry name" value="Homeodomain-like_sf"/>
</dbReference>
<evidence type="ECO:0000256" key="5">
    <source>
        <dbReference type="ARBA" id="ARBA00023163"/>
    </source>
</evidence>
<dbReference type="InterPro" id="IPR035965">
    <property type="entry name" value="PAS-like_dom_sf"/>
</dbReference>
<dbReference type="InterPro" id="IPR003593">
    <property type="entry name" value="AAA+_ATPase"/>
</dbReference>
<dbReference type="Pfam" id="PF13426">
    <property type="entry name" value="PAS_9"/>
    <property type="match status" value="1"/>
</dbReference>
<dbReference type="Gene3D" id="1.10.8.60">
    <property type="match status" value="1"/>
</dbReference>
<dbReference type="PROSITE" id="PS00676">
    <property type="entry name" value="SIGMA54_INTERACT_2"/>
    <property type="match status" value="1"/>
</dbReference>
<dbReference type="CDD" id="cd00130">
    <property type="entry name" value="PAS"/>
    <property type="match status" value="1"/>
</dbReference>
<evidence type="ECO:0000259" key="7">
    <source>
        <dbReference type="PROSITE" id="PS50112"/>
    </source>
</evidence>
<dbReference type="SUPFAM" id="SSF55785">
    <property type="entry name" value="PYP-like sensor domain (PAS domain)"/>
    <property type="match status" value="1"/>
</dbReference>
<protein>
    <submittedName>
        <fullName evidence="8">Sigma 54-interacting transcriptional regulator</fullName>
    </submittedName>
</protein>
<dbReference type="GO" id="GO:0005524">
    <property type="term" value="F:ATP binding"/>
    <property type="evidence" value="ECO:0007669"/>
    <property type="project" value="UniProtKB-KW"/>
</dbReference>
<dbReference type="PROSITE" id="PS50112">
    <property type="entry name" value="PAS"/>
    <property type="match status" value="1"/>
</dbReference>
<evidence type="ECO:0000256" key="2">
    <source>
        <dbReference type="ARBA" id="ARBA00022840"/>
    </source>
</evidence>
<dbReference type="Proteomes" id="UP001065549">
    <property type="component" value="Unassembled WGS sequence"/>
</dbReference>
<dbReference type="InterPro" id="IPR000014">
    <property type="entry name" value="PAS"/>
</dbReference>
<evidence type="ECO:0000256" key="4">
    <source>
        <dbReference type="ARBA" id="ARBA00023125"/>
    </source>
</evidence>
<dbReference type="Gene3D" id="3.40.50.300">
    <property type="entry name" value="P-loop containing nucleotide triphosphate hydrolases"/>
    <property type="match status" value="1"/>
</dbReference>
<dbReference type="SMART" id="SM00382">
    <property type="entry name" value="AAA"/>
    <property type="match status" value="1"/>
</dbReference>
<evidence type="ECO:0000256" key="1">
    <source>
        <dbReference type="ARBA" id="ARBA00022741"/>
    </source>
</evidence>
<dbReference type="FunFam" id="3.40.50.300:FF:000006">
    <property type="entry name" value="DNA-binding transcriptional regulator NtrC"/>
    <property type="match status" value="1"/>
</dbReference>
<dbReference type="InterPro" id="IPR027417">
    <property type="entry name" value="P-loop_NTPase"/>
</dbReference>
<keyword evidence="1" id="KW-0547">Nucleotide-binding</keyword>
<dbReference type="SUPFAM" id="SSF46689">
    <property type="entry name" value="Homeodomain-like"/>
    <property type="match status" value="1"/>
</dbReference>
<feature type="domain" description="Sigma-54 factor interaction" evidence="6">
    <location>
        <begin position="146"/>
        <end position="375"/>
    </location>
</feature>
<reference evidence="8" key="1">
    <citation type="submission" date="2022-09" db="EMBL/GenBank/DDBJ databases">
        <title>Culturomic study of gut microbiota in children with autism spectrum disorder.</title>
        <authorList>
            <person name="Efimov B.A."/>
            <person name="Chaplin A.V."/>
            <person name="Sokolova S.R."/>
            <person name="Pikina A.P."/>
            <person name="Korzhanova M."/>
            <person name="Belova V."/>
            <person name="Korostin D."/>
        </authorList>
    </citation>
    <scope>NUCLEOTIDE SEQUENCE</scope>
    <source>
        <strain evidence="8">ASD5510</strain>
    </source>
</reference>
<dbReference type="NCBIfam" id="TIGR00229">
    <property type="entry name" value="sensory_box"/>
    <property type="match status" value="1"/>
</dbReference>
<comment type="caution">
    <text evidence="8">The sequence shown here is derived from an EMBL/GenBank/DDBJ whole genome shotgun (WGS) entry which is preliminary data.</text>
</comment>
<dbReference type="PANTHER" id="PTHR32071:SF21">
    <property type="entry name" value="TRANSCRIPTIONAL REGULATORY PROTEIN FLGR"/>
    <property type="match status" value="1"/>
</dbReference>
<dbReference type="PANTHER" id="PTHR32071">
    <property type="entry name" value="TRANSCRIPTIONAL REGULATORY PROTEIN"/>
    <property type="match status" value="1"/>
</dbReference>
<keyword evidence="4" id="KW-0238">DNA-binding</keyword>
<dbReference type="RefSeq" id="WP_253021218.1">
    <property type="nucleotide sequence ID" value="NZ_JAOSHN010000004.1"/>
</dbReference>
<dbReference type="InterPro" id="IPR025944">
    <property type="entry name" value="Sigma_54_int_dom_CS"/>
</dbReference>
<dbReference type="Gene3D" id="1.10.10.60">
    <property type="entry name" value="Homeodomain-like"/>
    <property type="match status" value="1"/>
</dbReference>
<dbReference type="InterPro" id="IPR025943">
    <property type="entry name" value="Sigma_54_int_dom_ATP-bd_2"/>
</dbReference>
<keyword evidence="5" id="KW-0804">Transcription</keyword>
<dbReference type="SMART" id="SM00091">
    <property type="entry name" value="PAS"/>
    <property type="match status" value="1"/>
</dbReference>
<dbReference type="InterPro" id="IPR025662">
    <property type="entry name" value="Sigma_54_int_dom_ATP-bd_1"/>
</dbReference>
<evidence type="ECO:0000259" key="6">
    <source>
        <dbReference type="PROSITE" id="PS50045"/>
    </source>
</evidence>
<dbReference type="SUPFAM" id="SSF52540">
    <property type="entry name" value="P-loop containing nucleoside triphosphate hydrolases"/>
    <property type="match status" value="1"/>
</dbReference>
<dbReference type="GO" id="GO:0003677">
    <property type="term" value="F:DNA binding"/>
    <property type="evidence" value="ECO:0007669"/>
    <property type="project" value="UniProtKB-KW"/>
</dbReference>